<sequence>MKIPTFAALYLMQGVLGQMPPSQDGPLPHKLETLEPKYFKELGSQRVKISYGPISLPAGDDEKTHGHWSNRQLNTKFPCGDCLITAWTPNLVFADDGKTANANNNIWLHHVGFTNLNRTDNVCENDWPERMNVNGNERSTFDFTLKGTRKAGYFLRSTDHIFMATNILNMNPAPHTVVLTIEFEFLPGTPSDFDIVFPIWLDVKGNCLAHPLPPKDARVFTARGPTTGWVSKWSGDLILAVPHIHDGNTRQEIFLDDKLVCTSVPAYGETSEFVSHKGDSHGGHDHGSSEHHYHVSSISQCANVAKLVPGNKLTIASHYDMEKHAPMKDHGGTEEAIMAIQFLHVVRPREEGIAAVLASKPGNLTAFSEQVTKNGVGAGTIVVP</sequence>
<protein>
    <submittedName>
        <fullName evidence="2">Uncharacterized protein</fullName>
    </submittedName>
</protein>
<name>A0AAV9H2J1_9PEZI</name>
<dbReference type="EMBL" id="MU865917">
    <property type="protein sequence ID" value="KAK4454179.1"/>
    <property type="molecule type" value="Genomic_DNA"/>
</dbReference>
<evidence type="ECO:0000313" key="3">
    <source>
        <dbReference type="Proteomes" id="UP001321760"/>
    </source>
</evidence>
<organism evidence="2 3">
    <name type="scientific">Podospora aff. communis PSN243</name>
    <dbReference type="NCBI Taxonomy" id="3040156"/>
    <lineage>
        <taxon>Eukaryota</taxon>
        <taxon>Fungi</taxon>
        <taxon>Dikarya</taxon>
        <taxon>Ascomycota</taxon>
        <taxon>Pezizomycotina</taxon>
        <taxon>Sordariomycetes</taxon>
        <taxon>Sordariomycetidae</taxon>
        <taxon>Sordariales</taxon>
        <taxon>Podosporaceae</taxon>
        <taxon>Podospora</taxon>
    </lineage>
</organism>
<keyword evidence="3" id="KW-1185">Reference proteome</keyword>
<reference evidence="2" key="2">
    <citation type="submission" date="2023-05" db="EMBL/GenBank/DDBJ databases">
        <authorList>
            <consortium name="Lawrence Berkeley National Laboratory"/>
            <person name="Steindorff A."/>
            <person name="Hensen N."/>
            <person name="Bonometti L."/>
            <person name="Westerberg I."/>
            <person name="Brannstrom I.O."/>
            <person name="Guillou S."/>
            <person name="Cros-Aarteil S."/>
            <person name="Calhoun S."/>
            <person name="Haridas S."/>
            <person name="Kuo A."/>
            <person name="Mondo S."/>
            <person name="Pangilinan J."/>
            <person name="Riley R."/>
            <person name="Labutti K."/>
            <person name="Andreopoulos B."/>
            <person name="Lipzen A."/>
            <person name="Chen C."/>
            <person name="Yanf M."/>
            <person name="Daum C."/>
            <person name="Ng V."/>
            <person name="Clum A."/>
            <person name="Ohm R."/>
            <person name="Martin F."/>
            <person name="Silar P."/>
            <person name="Natvig D."/>
            <person name="Lalanne C."/>
            <person name="Gautier V."/>
            <person name="Ament-Velasquez S.L."/>
            <person name="Kruys A."/>
            <person name="Hutchinson M.I."/>
            <person name="Powell A.J."/>
            <person name="Barry K."/>
            <person name="Miller A.N."/>
            <person name="Grigoriev I.V."/>
            <person name="Debuchy R."/>
            <person name="Gladieux P."/>
            <person name="Thoren M.H."/>
            <person name="Johannesson H."/>
        </authorList>
    </citation>
    <scope>NUCLEOTIDE SEQUENCE</scope>
    <source>
        <strain evidence="2">PSN243</strain>
    </source>
</reference>
<dbReference type="AlphaFoldDB" id="A0AAV9H2J1"/>
<proteinExistence type="predicted"/>
<feature type="chain" id="PRO_5043508017" evidence="1">
    <location>
        <begin position="18"/>
        <end position="384"/>
    </location>
</feature>
<dbReference type="Proteomes" id="UP001321760">
    <property type="component" value="Unassembled WGS sequence"/>
</dbReference>
<reference evidence="2" key="1">
    <citation type="journal article" date="2023" name="Mol. Phylogenet. Evol.">
        <title>Genome-scale phylogeny and comparative genomics of the fungal order Sordariales.</title>
        <authorList>
            <person name="Hensen N."/>
            <person name="Bonometti L."/>
            <person name="Westerberg I."/>
            <person name="Brannstrom I.O."/>
            <person name="Guillou S."/>
            <person name="Cros-Aarteil S."/>
            <person name="Calhoun S."/>
            <person name="Haridas S."/>
            <person name="Kuo A."/>
            <person name="Mondo S."/>
            <person name="Pangilinan J."/>
            <person name="Riley R."/>
            <person name="LaButti K."/>
            <person name="Andreopoulos B."/>
            <person name="Lipzen A."/>
            <person name="Chen C."/>
            <person name="Yan M."/>
            <person name="Daum C."/>
            <person name="Ng V."/>
            <person name="Clum A."/>
            <person name="Steindorff A."/>
            <person name="Ohm R.A."/>
            <person name="Martin F."/>
            <person name="Silar P."/>
            <person name="Natvig D.O."/>
            <person name="Lalanne C."/>
            <person name="Gautier V."/>
            <person name="Ament-Velasquez S.L."/>
            <person name="Kruys A."/>
            <person name="Hutchinson M.I."/>
            <person name="Powell A.J."/>
            <person name="Barry K."/>
            <person name="Miller A.N."/>
            <person name="Grigoriev I.V."/>
            <person name="Debuchy R."/>
            <person name="Gladieux P."/>
            <person name="Hiltunen Thoren M."/>
            <person name="Johannesson H."/>
        </authorList>
    </citation>
    <scope>NUCLEOTIDE SEQUENCE</scope>
    <source>
        <strain evidence="2">PSN243</strain>
    </source>
</reference>
<gene>
    <name evidence="2" type="ORF">QBC34DRAFT_154942</name>
</gene>
<feature type="signal peptide" evidence="1">
    <location>
        <begin position="1"/>
        <end position="17"/>
    </location>
</feature>
<accession>A0AAV9H2J1</accession>
<keyword evidence="1" id="KW-0732">Signal</keyword>
<evidence type="ECO:0000256" key="1">
    <source>
        <dbReference type="SAM" id="SignalP"/>
    </source>
</evidence>
<comment type="caution">
    <text evidence="2">The sequence shown here is derived from an EMBL/GenBank/DDBJ whole genome shotgun (WGS) entry which is preliminary data.</text>
</comment>
<evidence type="ECO:0000313" key="2">
    <source>
        <dbReference type="EMBL" id="KAK4454179.1"/>
    </source>
</evidence>